<reference evidence="2 3" key="1">
    <citation type="submission" date="2019-11" db="EMBL/GenBank/DDBJ databases">
        <title>Whole-genome sequence of a Rhodoblastus acidophilus DSM 142.</title>
        <authorList>
            <person name="Kyndt J.A."/>
            <person name="Meyer T.E."/>
        </authorList>
    </citation>
    <scope>NUCLEOTIDE SEQUENCE [LARGE SCALE GENOMIC DNA]</scope>
    <source>
        <strain evidence="2 3">DSM 142</strain>
    </source>
</reference>
<evidence type="ECO:0000313" key="2">
    <source>
        <dbReference type="EMBL" id="MTV31673.1"/>
    </source>
</evidence>
<keyword evidence="1" id="KW-0732">Signal</keyword>
<dbReference type="InterPro" id="IPR001893">
    <property type="entry name" value="Cys-rich_GLG1_repeat"/>
</dbReference>
<proteinExistence type="predicted"/>
<dbReference type="Pfam" id="PF00839">
    <property type="entry name" value="Cys_rich_FGFR"/>
    <property type="match status" value="1"/>
</dbReference>
<comment type="caution">
    <text evidence="2">The sequence shown here is derived from an EMBL/GenBank/DDBJ whole genome shotgun (WGS) entry which is preliminary data.</text>
</comment>
<name>A0A6N8DR65_RHOAC</name>
<dbReference type="PROSITE" id="PS51257">
    <property type="entry name" value="PROKAR_LIPOPROTEIN"/>
    <property type="match status" value="1"/>
</dbReference>
<dbReference type="Proteomes" id="UP000439113">
    <property type="component" value="Unassembled WGS sequence"/>
</dbReference>
<dbReference type="GO" id="GO:0016020">
    <property type="term" value="C:membrane"/>
    <property type="evidence" value="ECO:0007669"/>
    <property type="project" value="InterPro"/>
</dbReference>
<evidence type="ECO:0008006" key="4">
    <source>
        <dbReference type="Google" id="ProtNLM"/>
    </source>
</evidence>
<evidence type="ECO:0000313" key="3">
    <source>
        <dbReference type="Proteomes" id="UP000439113"/>
    </source>
</evidence>
<organism evidence="2 3">
    <name type="scientific">Rhodoblastus acidophilus</name>
    <name type="common">Rhodopseudomonas acidophila</name>
    <dbReference type="NCBI Taxonomy" id="1074"/>
    <lineage>
        <taxon>Bacteria</taxon>
        <taxon>Pseudomonadati</taxon>
        <taxon>Pseudomonadota</taxon>
        <taxon>Alphaproteobacteria</taxon>
        <taxon>Hyphomicrobiales</taxon>
        <taxon>Rhodoblastaceae</taxon>
        <taxon>Rhodoblastus</taxon>
    </lineage>
</organism>
<dbReference type="EMBL" id="WNKS01000009">
    <property type="protein sequence ID" value="MTV31673.1"/>
    <property type="molecule type" value="Genomic_DNA"/>
</dbReference>
<gene>
    <name evidence="2" type="ORF">GJ654_11785</name>
</gene>
<feature type="signal peptide" evidence="1">
    <location>
        <begin position="1"/>
        <end position="22"/>
    </location>
</feature>
<sequence length="81" mass="8030">MTRFLGIAMIAASLAIAAPALAQNMSGSGPVATACQQDIEKLCAGKEHGQGAVRACLETNKGSVSAACANALDSTGAGRRP</sequence>
<dbReference type="AlphaFoldDB" id="A0A6N8DR65"/>
<evidence type="ECO:0000256" key="1">
    <source>
        <dbReference type="SAM" id="SignalP"/>
    </source>
</evidence>
<accession>A0A6N8DR65</accession>
<protein>
    <recommendedName>
        <fullName evidence="4">Cysteine rich repeat-containing protein</fullName>
    </recommendedName>
</protein>
<dbReference type="OrthoDB" id="7060861at2"/>
<feature type="chain" id="PRO_5026860390" description="Cysteine rich repeat-containing protein" evidence="1">
    <location>
        <begin position="23"/>
        <end position="81"/>
    </location>
</feature>